<comment type="subcellular location">
    <subcellularLocation>
        <location evidence="1">Membrane</location>
        <topology evidence="1">Multi-pass membrane protein</topology>
    </subcellularLocation>
</comment>
<dbReference type="GO" id="GO:0005886">
    <property type="term" value="C:plasma membrane"/>
    <property type="evidence" value="ECO:0007669"/>
    <property type="project" value="TreeGrafter"/>
</dbReference>
<dbReference type="InterPro" id="IPR007267">
    <property type="entry name" value="GtrA_DPMS_TM"/>
</dbReference>
<organism evidence="8 9">
    <name type="scientific">Cytobacillus oceanisediminis</name>
    <dbReference type="NCBI Taxonomy" id="665099"/>
    <lineage>
        <taxon>Bacteria</taxon>
        <taxon>Bacillati</taxon>
        <taxon>Bacillota</taxon>
        <taxon>Bacilli</taxon>
        <taxon>Bacillales</taxon>
        <taxon>Bacillaceae</taxon>
        <taxon>Cytobacillus</taxon>
    </lineage>
</organism>
<evidence type="ECO:0000313" key="8">
    <source>
        <dbReference type="EMBL" id="PWW28934.1"/>
    </source>
</evidence>
<dbReference type="OrthoDB" id="9812049at2"/>
<evidence type="ECO:0000256" key="5">
    <source>
        <dbReference type="ARBA" id="ARBA00023136"/>
    </source>
</evidence>
<dbReference type="PANTHER" id="PTHR38459">
    <property type="entry name" value="PROPHAGE BACTOPRENOL-LINKED GLUCOSE TRANSLOCASE HOMOLOG"/>
    <property type="match status" value="1"/>
</dbReference>
<keyword evidence="5 6" id="KW-0472">Membrane</keyword>
<dbReference type="InterPro" id="IPR051401">
    <property type="entry name" value="GtrA_CellWall_Glycosyl"/>
</dbReference>
<dbReference type="PANTHER" id="PTHR38459:SF1">
    <property type="entry name" value="PROPHAGE BACTOPRENOL-LINKED GLUCOSE TRANSLOCASE HOMOLOG"/>
    <property type="match status" value="1"/>
</dbReference>
<evidence type="ECO:0000256" key="6">
    <source>
        <dbReference type="SAM" id="Phobius"/>
    </source>
</evidence>
<feature type="transmembrane region" description="Helical" evidence="6">
    <location>
        <begin position="21"/>
        <end position="40"/>
    </location>
</feature>
<feature type="transmembrane region" description="Helical" evidence="6">
    <location>
        <begin position="81"/>
        <end position="99"/>
    </location>
</feature>
<evidence type="ECO:0000256" key="3">
    <source>
        <dbReference type="ARBA" id="ARBA00022692"/>
    </source>
</evidence>
<keyword evidence="4 6" id="KW-1133">Transmembrane helix</keyword>
<proteinExistence type="inferred from homology"/>
<dbReference type="RefSeq" id="WP_110064967.1">
    <property type="nucleotide sequence ID" value="NZ_QGTW01000005.1"/>
</dbReference>
<dbReference type="GO" id="GO:0000271">
    <property type="term" value="P:polysaccharide biosynthetic process"/>
    <property type="evidence" value="ECO:0007669"/>
    <property type="project" value="InterPro"/>
</dbReference>
<keyword evidence="3 6" id="KW-0812">Transmembrane</keyword>
<feature type="domain" description="GtrA/DPMS transmembrane" evidence="7">
    <location>
        <begin position="20"/>
        <end position="143"/>
    </location>
</feature>
<dbReference type="AlphaFoldDB" id="A0A2V2ZWY1"/>
<evidence type="ECO:0000256" key="2">
    <source>
        <dbReference type="ARBA" id="ARBA00009399"/>
    </source>
</evidence>
<evidence type="ECO:0000256" key="1">
    <source>
        <dbReference type="ARBA" id="ARBA00004141"/>
    </source>
</evidence>
<evidence type="ECO:0000259" key="7">
    <source>
        <dbReference type="Pfam" id="PF04138"/>
    </source>
</evidence>
<accession>A0A2V2ZWY1</accession>
<evidence type="ECO:0000313" key="9">
    <source>
        <dbReference type="Proteomes" id="UP000247150"/>
    </source>
</evidence>
<dbReference type="Pfam" id="PF04138">
    <property type="entry name" value="GtrA_DPMS_TM"/>
    <property type="match status" value="1"/>
</dbReference>
<dbReference type="Proteomes" id="UP000247150">
    <property type="component" value="Unassembled WGS sequence"/>
</dbReference>
<comment type="caution">
    <text evidence="8">The sequence shown here is derived from an EMBL/GenBank/DDBJ whole genome shotgun (WGS) entry which is preliminary data.</text>
</comment>
<feature type="transmembrane region" description="Helical" evidence="6">
    <location>
        <begin position="119"/>
        <end position="137"/>
    </location>
</feature>
<name>A0A2V2ZWY1_9BACI</name>
<dbReference type="EMBL" id="QGTW01000005">
    <property type="protein sequence ID" value="PWW28934.1"/>
    <property type="molecule type" value="Genomic_DNA"/>
</dbReference>
<protein>
    <submittedName>
        <fullName evidence="8">Putative flippase GtrA</fullName>
    </submittedName>
</protein>
<reference evidence="8 9" key="1">
    <citation type="submission" date="2018-05" db="EMBL/GenBank/DDBJ databases">
        <title>Freshwater and sediment microbial communities from various areas in North America, analyzing microbe dynamics in response to fracking.</title>
        <authorList>
            <person name="Lamendella R."/>
        </authorList>
    </citation>
    <scope>NUCLEOTIDE SEQUENCE [LARGE SCALE GENOMIC DNA]</scope>
    <source>
        <strain evidence="8 9">15_TX</strain>
    </source>
</reference>
<evidence type="ECO:0000256" key="4">
    <source>
        <dbReference type="ARBA" id="ARBA00022989"/>
    </source>
</evidence>
<sequence length="144" mass="16247">MSSLALILENYLKRTNTFIRFLLVGAVNTLAGLSIIFILLNLIGMSYWTATFIGNSIGAAISYYLNRTFTFQSKASIQKSAVRFISVILFSYFLSYAISDLAAESMQDFHLLGYELSRVELAVFMGAAIYTITNYFGQKYFVFK</sequence>
<feature type="transmembrane region" description="Helical" evidence="6">
    <location>
        <begin position="46"/>
        <end position="65"/>
    </location>
</feature>
<comment type="similarity">
    <text evidence="2">Belongs to the GtrA family.</text>
</comment>
<gene>
    <name evidence="8" type="ORF">DFO73_105171</name>
</gene>